<organism evidence="1 2">
    <name type="scientific">Rhodothermus profundi</name>
    <dbReference type="NCBI Taxonomy" id="633813"/>
    <lineage>
        <taxon>Bacteria</taxon>
        <taxon>Pseudomonadati</taxon>
        <taxon>Rhodothermota</taxon>
        <taxon>Rhodothermia</taxon>
        <taxon>Rhodothermales</taxon>
        <taxon>Rhodothermaceae</taxon>
        <taxon>Rhodothermus</taxon>
    </lineage>
</organism>
<dbReference type="RefSeq" id="WP_072714819.1">
    <property type="nucleotide sequence ID" value="NZ_FRAU01000002.1"/>
</dbReference>
<sequence>MGLRKYRSAFLSREDFERVWRVQFERLFYVDSETGLPVWFPHQIFRIHGKFLFYTPSYSFLSSDYARFEEVLSHYEEKEFVVVDVELLESNSENVGIIFQLGCDYEGLNIDYLEWIPFEFLIFGRRHDWAFVSSDGYNIMVLCAEGALWDAFSKVYPGVSRARLEEYLSHCPDDYRDLFEMNYLRREGD</sequence>
<keyword evidence="2" id="KW-1185">Reference proteome</keyword>
<dbReference type="AlphaFoldDB" id="A0A1M6RUB5"/>
<dbReference type="STRING" id="633813.SAMN04488087_0965"/>
<name>A0A1M6RUB5_9BACT</name>
<protein>
    <submittedName>
        <fullName evidence="1">Uncharacterized protein</fullName>
    </submittedName>
</protein>
<evidence type="ECO:0000313" key="1">
    <source>
        <dbReference type="EMBL" id="SHK36035.1"/>
    </source>
</evidence>
<gene>
    <name evidence="1" type="ORF">SAMN04488087_0965</name>
</gene>
<dbReference type="EMBL" id="FRAU01000002">
    <property type="protein sequence ID" value="SHK36035.1"/>
    <property type="molecule type" value="Genomic_DNA"/>
</dbReference>
<accession>A0A1M6RUB5</accession>
<reference evidence="2" key="1">
    <citation type="submission" date="2016-11" db="EMBL/GenBank/DDBJ databases">
        <authorList>
            <person name="Varghese N."/>
            <person name="Submissions S."/>
        </authorList>
    </citation>
    <scope>NUCLEOTIDE SEQUENCE [LARGE SCALE GENOMIC DNA]</scope>
    <source>
        <strain evidence="2">DSM 22212</strain>
    </source>
</reference>
<evidence type="ECO:0000313" key="2">
    <source>
        <dbReference type="Proteomes" id="UP000185812"/>
    </source>
</evidence>
<dbReference type="Proteomes" id="UP000185812">
    <property type="component" value="Unassembled WGS sequence"/>
</dbReference>
<proteinExistence type="predicted"/>